<keyword evidence="5 11" id="KW-0119">Carbohydrate metabolism</keyword>
<dbReference type="KEGG" id="bfa:Bfae_13180"/>
<dbReference type="PATRIC" id="fig|446465.5.peg.1318"/>
<feature type="binding site" evidence="9">
    <location>
        <position position="331"/>
    </location>
    <ligand>
        <name>substrate</name>
    </ligand>
</feature>
<feature type="active site" description="Proton donor" evidence="8 10">
    <location>
        <position position="186"/>
    </location>
</feature>
<evidence type="ECO:0000256" key="6">
    <source>
        <dbReference type="ARBA" id="ARBA00023295"/>
    </source>
</evidence>
<dbReference type="SUPFAM" id="SSF51989">
    <property type="entry name" value="Glycosyl hydrolases family 6, cellulases"/>
    <property type="match status" value="1"/>
</dbReference>
<dbReference type="STRING" id="446465.Bfae_13180"/>
<feature type="chain" id="PRO_5005125758" description="Glucanase" evidence="11">
    <location>
        <begin position="28"/>
        <end position="359"/>
    </location>
</feature>
<accession>C7MC53</accession>
<dbReference type="PANTHER" id="PTHR34876">
    <property type="match status" value="1"/>
</dbReference>
<evidence type="ECO:0000313" key="13">
    <source>
        <dbReference type="EMBL" id="ACU85160.1"/>
    </source>
</evidence>
<evidence type="ECO:0000256" key="2">
    <source>
        <dbReference type="ARBA" id="ARBA00022801"/>
    </source>
</evidence>
<dbReference type="PANTHER" id="PTHR34876:SF4">
    <property type="entry name" value="1,4-BETA-D-GLUCAN CELLOBIOHYDROLASE C-RELATED"/>
    <property type="match status" value="1"/>
</dbReference>
<keyword evidence="6 11" id="KW-0326">Glycosidase</keyword>
<comment type="similarity">
    <text evidence="11">Belongs to the glycosyl hydrolase family 6.</text>
</comment>
<dbReference type="PROSITE" id="PS51257">
    <property type="entry name" value="PROKAR_LIPOPROTEIN"/>
    <property type="match status" value="1"/>
</dbReference>
<feature type="compositionally biased region" description="Low complexity" evidence="12">
    <location>
        <begin position="53"/>
        <end position="66"/>
    </location>
</feature>
<dbReference type="HOGENOM" id="CLU_015488_2_1_11"/>
<feature type="binding site" evidence="9">
    <location>
        <position position="258"/>
    </location>
    <ligand>
        <name>substrate</name>
    </ligand>
</feature>
<dbReference type="Gene3D" id="3.20.20.40">
    <property type="entry name" value="1, 4-beta cellobiohydrolase"/>
    <property type="match status" value="1"/>
</dbReference>
<feature type="compositionally biased region" description="Low complexity" evidence="12">
    <location>
        <begin position="29"/>
        <end position="44"/>
    </location>
</feature>
<feature type="signal peptide" evidence="11">
    <location>
        <begin position="1"/>
        <end position="27"/>
    </location>
</feature>
<dbReference type="GO" id="GO:0030245">
    <property type="term" value="P:cellulose catabolic process"/>
    <property type="evidence" value="ECO:0007669"/>
    <property type="project" value="UniProtKB-KW"/>
</dbReference>
<keyword evidence="2 11" id="KW-0378">Hydrolase</keyword>
<keyword evidence="14" id="KW-1185">Reference proteome</keyword>
<dbReference type="PIRSF" id="PIRSF001100">
    <property type="entry name" value="Beta_cellobiohydrolase"/>
    <property type="match status" value="1"/>
</dbReference>
<evidence type="ECO:0000256" key="10">
    <source>
        <dbReference type="PROSITE-ProRule" id="PRU10057"/>
    </source>
</evidence>
<evidence type="ECO:0000256" key="3">
    <source>
        <dbReference type="ARBA" id="ARBA00023001"/>
    </source>
</evidence>
<evidence type="ECO:0000256" key="8">
    <source>
        <dbReference type="PIRSR" id="PIRSR001100-1"/>
    </source>
</evidence>
<keyword evidence="3 11" id="KW-0136">Cellulose degradation</keyword>
<dbReference type="InterPro" id="IPR006311">
    <property type="entry name" value="TAT_signal"/>
</dbReference>
<evidence type="ECO:0000313" key="14">
    <source>
        <dbReference type="Proteomes" id="UP000001919"/>
    </source>
</evidence>
<gene>
    <name evidence="13" type="ordered locus">Bfae_13180</name>
</gene>
<dbReference type="CAZy" id="GH6">
    <property type="family name" value="Glycoside Hydrolase Family 6"/>
</dbReference>
<dbReference type="EMBL" id="CP001643">
    <property type="protein sequence ID" value="ACU85160.1"/>
    <property type="molecule type" value="Genomic_DNA"/>
</dbReference>
<name>C7MC53_BRAFD</name>
<keyword evidence="1 11" id="KW-0732">Signal</keyword>
<evidence type="ECO:0000256" key="7">
    <source>
        <dbReference type="ARBA" id="ARBA00023326"/>
    </source>
</evidence>
<feature type="region of interest" description="Disordered" evidence="12">
    <location>
        <begin position="29"/>
        <end position="66"/>
    </location>
</feature>
<evidence type="ECO:0000256" key="12">
    <source>
        <dbReference type="SAM" id="MobiDB-lite"/>
    </source>
</evidence>
<dbReference type="PROSITE" id="PS00656">
    <property type="entry name" value="GLYCOSYL_HYDROL_F6_2"/>
    <property type="match status" value="1"/>
</dbReference>
<protein>
    <recommendedName>
        <fullName evidence="11">Glucanase</fullName>
        <ecNumber evidence="11">3.2.1.-</ecNumber>
    </recommendedName>
</protein>
<dbReference type="eggNOG" id="COG5297">
    <property type="taxonomic scope" value="Bacteria"/>
</dbReference>
<keyword evidence="7 11" id="KW-0624">Polysaccharide degradation</keyword>
<dbReference type="OrthoDB" id="309899at2"/>
<evidence type="ECO:0000256" key="5">
    <source>
        <dbReference type="ARBA" id="ARBA00023277"/>
    </source>
</evidence>
<dbReference type="PROSITE" id="PS51318">
    <property type="entry name" value="TAT"/>
    <property type="match status" value="1"/>
</dbReference>
<dbReference type="InterPro" id="IPR001524">
    <property type="entry name" value="Glyco_hydro_6_CS"/>
</dbReference>
<evidence type="ECO:0000256" key="11">
    <source>
        <dbReference type="RuleBase" id="RU361186"/>
    </source>
</evidence>
<dbReference type="Proteomes" id="UP000001919">
    <property type="component" value="Chromosome"/>
</dbReference>
<proteinExistence type="inferred from homology"/>
<dbReference type="AlphaFoldDB" id="C7MC53"/>
<evidence type="ECO:0000256" key="1">
    <source>
        <dbReference type="ARBA" id="ARBA00022729"/>
    </source>
</evidence>
<dbReference type="InterPro" id="IPR036434">
    <property type="entry name" value="Beta_cellobiohydrolase_sf"/>
</dbReference>
<evidence type="ECO:0000256" key="4">
    <source>
        <dbReference type="ARBA" id="ARBA00023157"/>
    </source>
</evidence>
<dbReference type="EC" id="3.2.1.-" evidence="11"/>
<feature type="active site" description="Proton acceptor" evidence="8">
    <location>
        <position position="333"/>
    </location>
</feature>
<dbReference type="InterPro" id="IPR016288">
    <property type="entry name" value="Beta_cellobiohydrolase"/>
</dbReference>
<keyword evidence="4" id="KW-1015">Disulfide bond</keyword>
<dbReference type="Pfam" id="PF01341">
    <property type="entry name" value="Glyco_hydro_6"/>
    <property type="match status" value="1"/>
</dbReference>
<dbReference type="GO" id="GO:0004553">
    <property type="term" value="F:hydrolase activity, hydrolyzing O-glycosyl compounds"/>
    <property type="evidence" value="ECO:0007669"/>
    <property type="project" value="InterPro"/>
</dbReference>
<feature type="binding site" evidence="9">
    <location>
        <position position="302"/>
    </location>
    <ligand>
        <name>substrate</name>
    </ligand>
</feature>
<reference evidence="13 14" key="1">
    <citation type="journal article" date="2009" name="Stand. Genomic Sci.">
        <title>Complete genome sequence of Brachybacterium faecium type strain (Schefferle 6-10).</title>
        <authorList>
            <person name="Lapidus A."/>
            <person name="Pukall R."/>
            <person name="Labuttii K."/>
            <person name="Copeland A."/>
            <person name="Del Rio T.G."/>
            <person name="Nolan M."/>
            <person name="Chen F."/>
            <person name="Lucas S."/>
            <person name="Tice H."/>
            <person name="Cheng J.F."/>
            <person name="Bruce D."/>
            <person name="Goodwin L."/>
            <person name="Pitluck S."/>
            <person name="Rohde M."/>
            <person name="Goker M."/>
            <person name="Pati A."/>
            <person name="Ivanova N."/>
            <person name="Mavrommatis K."/>
            <person name="Chen A."/>
            <person name="Palaniappan K."/>
            <person name="D'haeseleer P."/>
            <person name="Chain P."/>
            <person name="Bristow J."/>
            <person name="Eisen J.A."/>
            <person name="Markowitz V."/>
            <person name="Hugenholtz P."/>
            <person name="Kyrpides N.C."/>
            <person name="Klenk H.P."/>
        </authorList>
    </citation>
    <scope>NUCLEOTIDE SEQUENCE [LARGE SCALE GENOMIC DNA]</scope>
    <source>
        <strain evidence="14">ATCC 43885 / DSM 4810 / JCM 11609 / LMG 19847 / NBRC 14762 / NCIMB 9860 / 6-10</strain>
    </source>
</reference>
<organism evidence="13 14">
    <name type="scientific">Brachybacterium faecium (strain ATCC 43885 / DSM 4810 / JCM 11609 / LMG 19847 / NBRC 14762 / NCIMB 9860 / 6-10)</name>
    <dbReference type="NCBI Taxonomy" id="446465"/>
    <lineage>
        <taxon>Bacteria</taxon>
        <taxon>Bacillati</taxon>
        <taxon>Actinomycetota</taxon>
        <taxon>Actinomycetes</taxon>
        <taxon>Micrococcales</taxon>
        <taxon>Dermabacteraceae</taxon>
        <taxon>Brachybacterium</taxon>
    </lineage>
</organism>
<feature type="binding site" evidence="9">
    <location>
        <position position="327"/>
    </location>
    <ligand>
        <name>substrate</name>
    </ligand>
</feature>
<sequence>MTTTRRSLLSAAAAAAVVALSATGCNAADEAAPPAMSASAAAEPGSTAEPDASAETGSAAAQEGAAAPAVGQELYAAPESPVLSWVEENASDERAETIRAEIGQQPMAQWFGSWSGPITEATEELTSAAQEEGALPIMVAYNISGRDACGGHSGGGAGSPEAYEAWIRDYARGIGDSPALVILEPDALGDYECMTDAQIEEREGMLRTAIAQFAEEAPNAWVYLDAGNSAWVEAETMAERLEAAGLEDAHGFSLNVSNYLSTESNVAYAEAVNEQLSAEAGFTAPFVIDTSRNGKGEEGVDWCNPAGQQLGETSRWGEDAELLLWIKTPGESDGDCGVGEGSEAGEFLPEVAMGLISGE</sequence>
<feature type="binding site" evidence="9">
    <location>
        <position position="231"/>
    </location>
    <ligand>
        <name>substrate</name>
    </ligand>
</feature>
<dbReference type="PRINTS" id="PR00733">
    <property type="entry name" value="GLHYDRLASE6"/>
</dbReference>
<feature type="binding site" evidence="9">
    <location>
        <position position="110"/>
    </location>
    <ligand>
        <name>substrate</name>
    </ligand>
</feature>
<evidence type="ECO:0000256" key="9">
    <source>
        <dbReference type="PIRSR" id="PIRSR001100-2"/>
    </source>
</evidence>